<sequence>MAVFTWVSRRSTAICWQLANRNTTQMIMLSLLPPYFPICGLYLGKWRLSIWFKATELKEQKCLIINKLNILAVIITTFTVRCIPEPGNCINKSLTFVIPLPLPTTVTAPPRDTDFFIPLPGPARTPLWDIPGSSPSHRISLGDI</sequence>
<name>A0A444XUP5_ARAHY</name>
<organism evidence="1 2">
    <name type="scientific">Arachis hypogaea</name>
    <name type="common">Peanut</name>
    <dbReference type="NCBI Taxonomy" id="3818"/>
    <lineage>
        <taxon>Eukaryota</taxon>
        <taxon>Viridiplantae</taxon>
        <taxon>Streptophyta</taxon>
        <taxon>Embryophyta</taxon>
        <taxon>Tracheophyta</taxon>
        <taxon>Spermatophyta</taxon>
        <taxon>Magnoliopsida</taxon>
        <taxon>eudicotyledons</taxon>
        <taxon>Gunneridae</taxon>
        <taxon>Pentapetalae</taxon>
        <taxon>rosids</taxon>
        <taxon>fabids</taxon>
        <taxon>Fabales</taxon>
        <taxon>Fabaceae</taxon>
        <taxon>Papilionoideae</taxon>
        <taxon>50 kb inversion clade</taxon>
        <taxon>dalbergioids sensu lato</taxon>
        <taxon>Dalbergieae</taxon>
        <taxon>Pterocarpus clade</taxon>
        <taxon>Arachis</taxon>
    </lineage>
</organism>
<dbReference type="AlphaFoldDB" id="A0A444XUP5"/>
<evidence type="ECO:0000313" key="2">
    <source>
        <dbReference type="Proteomes" id="UP000289738"/>
    </source>
</evidence>
<dbReference type="EMBL" id="SDMP01000019">
    <property type="protein sequence ID" value="RYQ93174.1"/>
    <property type="molecule type" value="Genomic_DNA"/>
</dbReference>
<protein>
    <submittedName>
        <fullName evidence="1">Uncharacterized protein</fullName>
    </submittedName>
</protein>
<gene>
    <name evidence="1" type="ORF">Ahy_B09g099455</name>
</gene>
<accession>A0A444XUP5</accession>
<reference evidence="1 2" key="1">
    <citation type="submission" date="2019-01" db="EMBL/GenBank/DDBJ databases">
        <title>Sequencing of cultivated peanut Arachis hypogaea provides insights into genome evolution and oil improvement.</title>
        <authorList>
            <person name="Chen X."/>
        </authorList>
    </citation>
    <scope>NUCLEOTIDE SEQUENCE [LARGE SCALE GENOMIC DNA]</scope>
    <source>
        <strain evidence="2">cv. Fuhuasheng</strain>
        <tissue evidence="1">Leaves</tissue>
    </source>
</reference>
<comment type="caution">
    <text evidence="1">The sequence shown here is derived from an EMBL/GenBank/DDBJ whole genome shotgun (WGS) entry which is preliminary data.</text>
</comment>
<keyword evidence="2" id="KW-1185">Reference proteome</keyword>
<dbReference type="Proteomes" id="UP000289738">
    <property type="component" value="Chromosome B09"/>
</dbReference>
<proteinExistence type="predicted"/>
<evidence type="ECO:0000313" key="1">
    <source>
        <dbReference type="EMBL" id="RYQ93174.1"/>
    </source>
</evidence>